<gene>
    <name evidence="3" type="ORF">SAMN05660649_00049</name>
</gene>
<name>A0A1I2MUC4_9FIRM</name>
<dbReference type="CDD" id="cd01131">
    <property type="entry name" value="PilT"/>
    <property type="match status" value="1"/>
</dbReference>
<dbReference type="NCBIfam" id="TIGR01420">
    <property type="entry name" value="pilT_fam"/>
    <property type="match status" value="1"/>
</dbReference>
<dbReference type="InterPro" id="IPR027417">
    <property type="entry name" value="P-loop_NTPase"/>
</dbReference>
<reference evidence="4" key="1">
    <citation type="submission" date="2016-10" db="EMBL/GenBank/DDBJ databases">
        <authorList>
            <person name="Varghese N."/>
            <person name="Submissions S."/>
        </authorList>
    </citation>
    <scope>NUCLEOTIDE SEQUENCE [LARGE SCALE GENOMIC DNA]</scope>
    <source>
        <strain evidence="4">DSM 17038</strain>
    </source>
</reference>
<dbReference type="PANTHER" id="PTHR30486">
    <property type="entry name" value="TWITCHING MOTILITY PROTEIN PILT"/>
    <property type="match status" value="1"/>
</dbReference>
<dbReference type="Proteomes" id="UP000199337">
    <property type="component" value="Unassembled WGS sequence"/>
</dbReference>
<proteinExistence type="inferred from homology"/>
<dbReference type="AlphaFoldDB" id="A0A1I2MUC4"/>
<evidence type="ECO:0000256" key="1">
    <source>
        <dbReference type="ARBA" id="ARBA00006611"/>
    </source>
</evidence>
<sequence>MGGDTLFITALSNITRTIERVKIERNKIMHINELLKQAVEQGASDLHISSGAAPAIRLDGRLHSLDLPPLLAEETMMLTKQVMSEEKYRALLEIGEVDFSYNQPGIGCFRINAYFQQGSVSLACRVINTQIPTIDSLMLPEAVKSLASRSRGLIIVTGPAGSGKSTTLAAMIDHINSEKFYHIITLEDPIEYLHSKKKSIINQREIGRDTKNFPNALRSALRQDPDVILVGEMRDLETMSIAITAAETGHLVMATLHTMDAPQTVERIIDVFPSNQQEQIRVQLASTLAGVLSQRLLRRQDGLGRIAAVEILTSTPAVRNLIREKKVHQIYSFMQTGSKHGMQTLDAHLQKLLAKDLISPEEAMEHATDLDTMTRFLQQRAT</sequence>
<dbReference type="GO" id="GO:0016887">
    <property type="term" value="F:ATP hydrolysis activity"/>
    <property type="evidence" value="ECO:0007669"/>
    <property type="project" value="InterPro"/>
</dbReference>
<dbReference type="STRING" id="341036.SAMN05660649_00049"/>
<evidence type="ECO:0000313" key="3">
    <source>
        <dbReference type="EMBL" id="SFF92946.1"/>
    </source>
</evidence>
<dbReference type="Pfam" id="PF00437">
    <property type="entry name" value="T2SSE"/>
    <property type="match status" value="1"/>
</dbReference>
<feature type="domain" description="Bacterial type II secretion system protein E" evidence="2">
    <location>
        <begin position="221"/>
        <end position="235"/>
    </location>
</feature>
<organism evidence="3 4">
    <name type="scientific">Desulfotruncus arcticus DSM 17038</name>
    <dbReference type="NCBI Taxonomy" id="1121424"/>
    <lineage>
        <taxon>Bacteria</taxon>
        <taxon>Bacillati</taxon>
        <taxon>Bacillota</taxon>
        <taxon>Clostridia</taxon>
        <taxon>Eubacteriales</taxon>
        <taxon>Desulfallaceae</taxon>
        <taxon>Desulfotruncus</taxon>
    </lineage>
</organism>
<dbReference type="InterPro" id="IPR006321">
    <property type="entry name" value="PilT/PilU"/>
</dbReference>
<dbReference type="Gene3D" id="3.30.450.90">
    <property type="match status" value="1"/>
</dbReference>
<dbReference type="OrthoDB" id="9808272at2"/>
<dbReference type="PROSITE" id="PS00662">
    <property type="entry name" value="T2SP_E"/>
    <property type="match status" value="1"/>
</dbReference>
<keyword evidence="4" id="KW-1185">Reference proteome</keyword>
<dbReference type="SUPFAM" id="SSF52540">
    <property type="entry name" value="P-loop containing nucleoside triphosphate hydrolases"/>
    <property type="match status" value="1"/>
</dbReference>
<protein>
    <submittedName>
        <fullName evidence="3">Twitching motility protein PilT</fullName>
    </submittedName>
</protein>
<accession>A0A1I2MUC4</accession>
<dbReference type="InterPro" id="IPR003593">
    <property type="entry name" value="AAA+_ATPase"/>
</dbReference>
<comment type="similarity">
    <text evidence="1">Belongs to the GSP E family.</text>
</comment>
<dbReference type="EMBL" id="FOOX01000001">
    <property type="protein sequence ID" value="SFF92946.1"/>
    <property type="molecule type" value="Genomic_DNA"/>
</dbReference>
<evidence type="ECO:0000313" key="4">
    <source>
        <dbReference type="Proteomes" id="UP000199337"/>
    </source>
</evidence>
<dbReference type="Gene3D" id="3.40.50.300">
    <property type="entry name" value="P-loop containing nucleotide triphosphate hydrolases"/>
    <property type="match status" value="1"/>
</dbReference>
<dbReference type="InterPro" id="IPR050921">
    <property type="entry name" value="T4SS_GSP_E_ATPase"/>
</dbReference>
<dbReference type="InterPro" id="IPR001482">
    <property type="entry name" value="T2SS/T4SS_dom"/>
</dbReference>
<dbReference type="SMART" id="SM00382">
    <property type="entry name" value="AAA"/>
    <property type="match status" value="1"/>
</dbReference>
<dbReference type="GO" id="GO:0005524">
    <property type="term" value="F:ATP binding"/>
    <property type="evidence" value="ECO:0007669"/>
    <property type="project" value="InterPro"/>
</dbReference>
<evidence type="ECO:0000259" key="2">
    <source>
        <dbReference type="PROSITE" id="PS00662"/>
    </source>
</evidence>